<accession>A0AAX2ZJY6</accession>
<dbReference type="KEGG" id="tem:JW646_04175"/>
<dbReference type="AlphaFoldDB" id="A0AAX2ZJY6"/>
<dbReference type="EMBL" id="CP081135">
    <property type="protein sequence ID" value="UEL48660.1"/>
    <property type="molecule type" value="Genomic_DNA"/>
</dbReference>
<evidence type="ECO:0008006" key="3">
    <source>
        <dbReference type="Google" id="ProtNLM"/>
    </source>
</evidence>
<sequence>MYILETFVQNLCGEFNNDEQIKRQGESGRIIHPQACHINGICNHKIKDLPKNFNGYFVIEESYYEQKGSKNFLPHLFLFTLDKNNKVVLESYEIPKSISPENFRNNNQNLKMDYKKLKKSEKFTPMIYDEENGVFTGESVSMFSPVTKFILKERVEDDILYVSEVFYEDNKKTFGFEDPIIYKRAGNL</sequence>
<protein>
    <recommendedName>
        <fullName evidence="3">CRISPR-associated protein</fullName>
    </recommendedName>
</protein>
<evidence type="ECO:0000313" key="1">
    <source>
        <dbReference type="EMBL" id="UEL48660.1"/>
    </source>
</evidence>
<keyword evidence="2" id="KW-1185">Reference proteome</keyword>
<gene>
    <name evidence="1" type="ORF">JW646_04175</name>
</gene>
<reference evidence="1 2" key="1">
    <citation type="journal article" date="2023" name="Int. J. Syst. Evol. Microbiol.">
        <title>Terrisporobacter hibernicus sp. nov., isolated from bovine faeces in Northern Ireland.</title>
        <authorList>
            <person name="Mitchell M."/>
            <person name="Nguyen S.V."/>
            <person name="Connor M."/>
            <person name="Fairley D.J."/>
            <person name="Donoghue O."/>
            <person name="Marshall H."/>
            <person name="Koolman L."/>
            <person name="McMullan G."/>
            <person name="Schaffer K.E."/>
            <person name="McGrath J.W."/>
            <person name="Fanning S."/>
        </authorList>
    </citation>
    <scope>NUCLEOTIDE SEQUENCE [LARGE SCALE GENOMIC DNA]</scope>
    <source>
        <strain evidence="1 2">MCA3</strain>
    </source>
</reference>
<dbReference type="Proteomes" id="UP001198983">
    <property type="component" value="Chromosome"/>
</dbReference>
<organism evidence="1 2">
    <name type="scientific">Terrisporobacter hibernicus</name>
    <dbReference type="NCBI Taxonomy" id="2813371"/>
    <lineage>
        <taxon>Bacteria</taxon>
        <taxon>Bacillati</taxon>
        <taxon>Bacillota</taxon>
        <taxon>Clostridia</taxon>
        <taxon>Peptostreptococcales</taxon>
        <taxon>Peptostreptococcaceae</taxon>
        <taxon>Terrisporobacter</taxon>
    </lineage>
</organism>
<dbReference type="RefSeq" id="WP_228416695.1">
    <property type="nucleotide sequence ID" value="NZ_CP081135.1"/>
</dbReference>
<evidence type="ECO:0000313" key="2">
    <source>
        <dbReference type="Proteomes" id="UP001198983"/>
    </source>
</evidence>
<proteinExistence type="predicted"/>
<name>A0AAX2ZJY6_9FIRM</name>